<evidence type="ECO:0000313" key="1">
    <source>
        <dbReference type="EMBL" id="ACR72334.1"/>
    </source>
</evidence>
<accession>C4Z171</accession>
<keyword evidence="2" id="KW-1185">Reference proteome</keyword>
<gene>
    <name evidence="1" type="ordered locus">EUBELI_01338</name>
</gene>
<reference evidence="1 2" key="1">
    <citation type="journal article" date="2009" name="Proc. Natl. Acad. Sci. U.S.A.">
        <title>Characterizing a model human gut microbiota composed of members of its two dominant bacterial phyla.</title>
        <authorList>
            <person name="Mahowald M.A."/>
            <person name="Rey F.E."/>
            <person name="Seedorf H."/>
            <person name="Turnbaugh P.J."/>
            <person name="Fulton R.S."/>
            <person name="Wollam A."/>
            <person name="Shah N."/>
            <person name="Wang C."/>
            <person name="Magrini V."/>
            <person name="Wilson R.K."/>
            <person name="Cantarel B.L."/>
            <person name="Coutinho P.M."/>
            <person name="Henrissat B."/>
            <person name="Crock L.W."/>
            <person name="Russell A."/>
            <person name="Verberkmoes N.C."/>
            <person name="Hettich R.L."/>
            <person name="Gordon J.I."/>
        </authorList>
    </citation>
    <scope>NUCLEOTIDE SEQUENCE [LARGE SCALE GENOMIC DNA]</scope>
    <source>
        <strain evidence="2">ATCC 27750 / DSM 3376 / VPI C15-48 / C15-B4</strain>
    </source>
</reference>
<dbReference type="EMBL" id="CP001104">
    <property type="protein sequence ID" value="ACR72334.1"/>
    <property type="molecule type" value="Genomic_DNA"/>
</dbReference>
<protein>
    <submittedName>
        <fullName evidence="1">Uncharacterized protein</fullName>
    </submittedName>
</protein>
<dbReference type="AlphaFoldDB" id="C4Z171"/>
<evidence type="ECO:0000313" key="2">
    <source>
        <dbReference type="Proteomes" id="UP000001476"/>
    </source>
</evidence>
<proteinExistence type="predicted"/>
<dbReference type="STRING" id="515620.EUBELI_01338"/>
<sequence>MCVCCSSFSVVNNVIIVFRMGNCMYNIYAINVFGEDINEKGE</sequence>
<dbReference type="KEGG" id="eel:EUBELI_01338"/>
<organism evidence="1 2">
    <name type="scientific">Lachnospira eligens (strain ATCC 27750 / DSM 3376 / VPI C15-48 / C15-B4)</name>
    <name type="common">Eubacterium eligens</name>
    <dbReference type="NCBI Taxonomy" id="515620"/>
    <lineage>
        <taxon>Bacteria</taxon>
        <taxon>Bacillati</taxon>
        <taxon>Bacillota</taxon>
        <taxon>Clostridia</taxon>
        <taxon>Lachnospirales</taxon>
        <taxon>Lachnospiraceae</taxon>
        <taxon>Lachnospira</taxon>
    </lineage>
</organism>
<dbReference type="HOGENOM" id="CLU_3251657_0_0_9"/>
<name>C4Z171_LACE2</name>
<dbReference type="Proteomes" id="UP000001476">
    <property type="component" value="Chromosome"/>
</dbReference>